<sequence length="73" mass="8342">MTEQKHGIDNIIYEDPDPDYQVFLKALLNVGTLRELPDTDERATAFVQEEPMVAERIGATIDHVIGEFGRQRK</sequence>
<reference evidence="1 2" key="1">
    <citation type="journal article" date="2016" name="Nat. Commun.">
        <title>Thousands of microbial genomes shed light on interconnected biogeochemical processes in an aquifer system.</title>
        <authorList>
            <person name="Anantharaman K."/>
            <person name="Brown C.T."/>
            <person name="Hug L.A."/>
            <person name="Sharon I."/>
            <person name="Castelle C.J."/>
            <person name="Probst A.J."/>
            <person name="Thomas B.C."/>
            <person name="Singh A."/>
            <person name="Wilkins M.J."/>
            <person name="Karaoz U."/>
            <person name="Brodie E.L."/>
            <person name="Williams K.H."/>
            <person name="Hubbard S.S."/>
            <person name="Banfield J.F."/>
        </authorList>
    </citation>
    <scope>NUCLEOTIDE SEQUENCE [LARGE SCALE GENOMIC DNA]</scope>
</reference>
<dbReference type="Proteomes" id="UP000179252">
    <property type="component" value="Unassembled WGS sequence"/>
</dbReference>
<dbReference type="AlphaFoldDB" id="A0A1F5FZF9"/>
<gene>
    <name evidence="1" type="ORF">A2165_04070</name>
</gene>
<protein>
    <submittedName>
        <fullName evidence="1">Uncharacterized protein</fullName>
    </submittedName>
</protein>
<accession>A0A1F5FZF9</accession>
<dbReference type="EMBL" id="MFAU01000004">
    <property type="protein sequence ID" value="OGD84998.1"/>
    <property type="molecule type" value="Genomic_DNA"/>
</dbReference>
<comment type="caution">
    <text evidence="1">The sequence shown here is derived from an EMBL/GenBank/DDBJ whole genome shotgun (WGS) entry which is preliminary data.</text>
</comment>
<proteinExistence type="predicted"/>
<name>A0A1F5FZF9_9BACT</name>
<evidence type="ECO:0000313" key="1">
    <source>
        <dbReference type="EMBL" id="OGD84998.1"/>
    </source>
</evidence>
<evidence type="ECO:0000313" key="2">
    <source>
        <dbReference type="Proteomes" id="UP000179252"/>
    </source>
</evidence>
<organism evidence="1 2">
    <name type="scientific">Candidatus Curtissbacteria bacterium RBG_13_40_7</name>
    <dbReference type="NCBI Taxonomy" id="1797706"/>
    <lineage>
        <taxon>Bacteria</taxon>
        <taxon>Candidatus Curtissiibacteriota</taxon>
    </lineage>
</organism>